<proteinExistence type="predicted"/>
<organism evidence="1 2">
    <name type="scientific">Hymenobacter lapidiphilus</name>
    <dbReference type="NCBI Taxonomy" id="2608003"/>
    <lineage>
        <taxon>Bacteria</taxon>
        <taxon>Pseudomonadati</taxon>
        <taxon>Bacteroidota</taxon>
        <taxon>Cytophagia</taxon>
        <taxon>Cytophagales</taxon>
        <taxon>Hymenobacteraceae</taxon>
        <taxon>Hymenobacter</taxon>
    </lineage>
</organism>
<sequence length="92" mass="9843">MASPATAVPLAPVHLADLTAKQLAGLLAAPPAQLAVDCRWLPAPHPLGVGRFVSQLLALRSRGTRIHLAQVHPVLARCLHQLALSRVFHLQE</sequence>
<accession>A0A7Y7PM05</accession>
<reference evidence="1 2" key="1">
    <citation type="submission" date="2020-05" db="EMBL/GenBank/DDBJ databases">
        <title>Hymenobacter terrestris sp. nov. and Hymenobacter lapidiphilus sp. nov., isolated from regoliths in Antarctica.</title>
        <authorList>
            <person name="Sedlacek I."/>
            <person name="Pantucek R."/>
            <person name="Zeman M."/>
            <person name="Holochova P."/>
            <person name="Kralova S."/>
            <person name="Stankova E."/>
            <person name="Sedo O."/>
            <person name="Micenkova L."/>
            <person name="Svec P."/>
            <person name="Gupta V."/>
            <person name="Sood U."/>
            <person name="Korpole U.S."/>
            <person name="Lal R."/>
        </authorList>
    </citation>
    <scope>NUCLEOTIDE SEQUENCE [LARGE SCALE GENOMIC DNA]</scope>
    <source>
        <strain evidence="1 2">P5342</strain>
    </source>
</reference>
<evidence type="ECO:0008006" key="3">
    <source>
        <dbReference type="Google" id="ProtNLM"/>
    </source>
</evidence>
<dbReference type="AlphaFoldDB" id="A0A7Y7PM05"/>
<dbReference type="EMBL" id="JABKAU010000004">
    <property type="protein sequence ID" value="NVO30279.1"/>
    <property type="molecule type" value="Genomic_DNA"/>
</dbReference>
<dbReference type="RefSeq" id="WP_176906977.1">
    <property type="nucleotide sequence ID" value="NZ_JABKAU010000004.1"/>
</dbReference>
<name>A0A7Y7PM05_9BACT</name>
<keyword evidence="2" id="KW-1185">Reference proteome</keyword>
<evidence type="ECO:0000313" key="1">
    <source>
        <dbReference type="EMBL" id="NVO30279.1"/>
    </source>
</evidence>
<protein>
    <recommendedName>
        <fullName evidence="3">STAS domain-containing protein</fullName>
    </recommendedName>
</protein>
<dbReference type="SUPFAM" id="SSF52091">
    <property type="entry name" value="SpoIIaa-like"/>
    <property type="match status" value="1"/>
</dbReference>
<dbReference type="Proteomes" id="UP000565521">
    <property type="component" value="Unassembled WGS sequence"/>
</dbReference>
<gene>
    <name evidence="1" type="ORF">HW554_03590</name>
</gene>
<dbReference type="InterPro" id="IPR036513">
    <property type="entry name" value="STAS_dom_sf"/>
</dbReference>
<evidence type="ECO:0000313" key="2">
    <source>
        <dbReference type="Proteomes" id="UP000565521"/>
    </source>
</evidence>
<comment type="caution">
    <text evidence="1">The sequence shown here is derived from an EMBL/GenBank/DDBJ whole genome shotgun (WGS) entry which is preliminary data.</text>
</comment>